<evidence type="ECO:0000256" key="2">
    <source>
        <dbReference type="ARBA" id="ARBA00022475"/>
    </source>
</evidence>
<dbReference type="GO" id="GO:0005391">
    <property type="term" value="F:P-type sodium:potassium-exchanging transporter activity"/>
    <property type="evidence" value="ECO:0007669"/>
    <property type="project" value="TreeGrafter"/>
</dbReference>
<comment type="caution">
    <text evidence="5">The sequence shown here is derived from an EMBL/GenBank/DDBJ whole genome shotgun (WGS) entry which is preliminary data.</text>
</comment>
<keyword evidence="2" id="KW-1003">Cell membrane</keyword>
<dbReference type="AlphaFoldDB" id="A0A8H5H4L0"/>
<sequence length="147" mass="16572">MWKHAGIPAHALFFAFEKYSDGFYGHSQEALEKFNATGQCVYFVTLVILQWGNLLSVRNKRLSIFQADPISAKRRNPWLFLGALIAFVIAIFVTEVPGIQRLFKTASVPIEFWLIPLPLALGILAMDESRKLLVRSFPKGSLAGFAW</sequence>
<feature type="transmembrane region" description="Helical" evidence="3">
    <location>
        <begin position="106"/>
        <end position="126"/>
    </location>
</feature>
<gene>
    <name evidence="5" type="ORF">D9615_007851</name>
</gene>
<evidence type="ECO:0000313" key="5">
    <source>
        <dbReference type="EMBL" id="KAF5376632.1"/>
    </source>
</evidence>
<dbReference type="EMBL" id="JAACJP010000027">
    <property type="protein sequence ID" value="KAF5376632.1"/>
    <property type="molecule type" value="Genomic_DNA"/>
</dbReference>
<dbReference type="GO" id="GO:1902600">
    <property type="term" value="P:proton transmembrane transport"/>
    <property type="evidence" value="ECO:0007669"/>
    <property type="project" value="TreeGrafter"/>
</dbReference>
<dbReference type="InterPro" id="IPR023298">
    <property type="entry name" value="ATPase_P-typ_TM_dom_sf"/>
</dbReference>
<dbReference type="GO" id="GO:0036376">
    <property type="term" value="P:sodium ion export across plasma membrane"/>
    <property type="evidence" value="ECO:0007669"/>
    <property type="project" value="TreeGrafter"/>
</dbReference>
<protein>
    <recommendedName>
        <fullName evidence="4">Cation-transporting P-type ATPase C-terminal domain-containing protein</fullName>
    </recommendedName>
</protein>
<dbReference type="GO" id="GO:1990573">
    <property type="term" value="P:potassium ion import across plasma membrane"/>
    <property type="evidence" value="ECO:0007669"/>
    <property type="project" value="TreeGrafter"/>
</dbReference>
<dbReference type="GO" id="GO:0030007">
    <property type="term" value="P:intracellular potassium ion homeostasis"/>
    <property type="evidence" value="ECO:0007669"/>
    <property type="project" value="TreeGrafter"/>
</dbReference>
<accession>A0A8H5H4L0</accession>
<dbReference type="Pfam" id="PF00689">
    <property type="entry name" value="Cation_ATPase_C"/>
    <property type="match status" value="1"/>
</dbReference>
<name>A0A8H5H4L0_9AGAR</name>
<evidence type="ECO:0000256" key="3">
    <source>
        <dbReference type="SAM" id="Phobius"/>
    </source>
</evidence>
<dbReference type="GO" id="GO:0005886">
    <property type="term" value="C:plasma membrane"/>
    <property type="evidence" value="ECO:0007669"/>
    <property type="project" value="UniProtKB-SubCell"/>
</dbReference>
<dbReference type="Proteomes" id="UP000565441">
    <property type="component" value="Unassembled WGS sequence"/>
</dbReference>
<keyword evidence="6" id="KW-1185">Reference proteome</keyword>
<keyword evidence="3" id="KW-0812">Transmembrane</keyword>
<feature type="transmembrane region" description="Helical" evidence="3">
    <location>
        <begin position="36"/>
        <end position="57"/>
    </location>
</feature>
<organism evidence="5 6">
    <name type="scientific">Tricholomella constricta</name>
    <dbReference type="NCBI Taxonomy" id="117010"/>
    <lineage>
        <taxon>Eukaryota</taxon>
        <taxon>Fungi</taxon>
        <taxon>Dikarya</taxon>
        <taxon>Basidiomycota</taxon>
        <taxon>Agaricomycotina</taxon>
        <taxon>Agaricomycetes</taxon>
        <taxon>Agaricomycetidae</taxon>
        <taxon>Agaricales</taxon>
        <taxon>Tricholomatineae</taxon>
        <taxon>Lyophyllaceae</taxon>
        <taxon>Tricholomella</taxon>
    </lineage>
</organism>
<feature type="transmembrane region" description="Helical" evidence="3">
    <location>
        <begin position="78"/>
        <end position="100"/>
    </location>
</feature>
<dbReference type="PANTHER" id="PTHR43294:SF21">
    <property type="entry name" value="CATION TRANSPORTING ATPASE"/>
    <property type="match status" value="1"/>
</dbReference>
<dbReference type="Gene3D" id="1.20.1110.10">
    <property type="entry name" value="Calcium-transporting ATPase, transmembrane domain"/>
    <property type="match status" value="1"/>
</dbReference>
<evidence type="ECO:0000313" key="6">
    <source>
        <dbReference type="Proteomes" id="UP000565441"/>
    </source>
</evidence>
<comment type="subcellular location">
    <subcellularLocation>
        <location evidence="1">Cell membrane</location>
        <topology evidence="1">Multi-pass membrane protein</topology>
    </subcellularLocation>
</comment>
<dbReference type="OrthoDB" id="2985805at2759"/>
<dbReference type="PANTHER" id="PTHR43294">
    <property type="entry name" value="SODIUM/POTASSIUM-TRANSPORTING ATPASE SUBUNIT ALPHA"/>
    <property type="match status" value="1"/>
</dbReference>
<evidence type="ECO:0000256" key="1">
    <source>
        <dbReference type="ARBA" id="ARBA00004651"/>
    </source>
</evidence>
<evidence type="ECO:0000259" key="4">
    <source>
        <dbReference type="Pfam" id="PF00689"/>
    </source>
</evidence>
<reference evidence="5 6" key="1">
    <citation type="journal article" date="2020" name="ISME J.">
        <title>Uncovering the hidden diversity of litter-decomposition mechanisms in mushroom-forming fungi.</title>
        <authorList>
            <person name="Floudas D."/>
            <person name="Bentzer J."/>
            <person name="Ahren D."/>
            <person name="Johansson T."/>
            <person name="Persson P."/>
            <person name="Tunlid A."/>
        </authorList>
    </citation>
    <scope>NUCLEOTIDE SEQUENCE [LARGE SCALE GENOMIC DNA]</scope>
    <source>
        <strain evidence="5 6">CBS 661.87</strain>
    </source>
</reference>
<keyword evidence="3" id="KW-1133">Transmembrane helix</keyword>
<feature type="domain" description="Cation-transporting P-type ATPase C-terminal" evidence="4">
    <location>
        <begin position="23"/>
        <end position="133"/>
    </location>
</feature>
<dbReference type="GO" id="GO:0006883">
    <property type="term" value="P:intracellular sodium ion homeostasis"/>
    <property type="evidence" value="ECO:0007669"/>
    <property type="project" value="TreeGrafter"/>
</dbReference>
<dbReference type="InterPro" id="IPR050510">
    <property type="entry name" value="Cation_transp_ATPase_P-type"/>
</dbReference>
<proteinExistence type="predicted"/>
<dbReference type="SUPFAM" id="SSF81665">
    <property type="entry name" value="Calcium ATPase, transmembrane domain M"/>
    <property type="match status" value="1"/>
</dbReference>
<keyword evidence="3" id="KW-0472">Membrane</keyword>
<dbReference type="InterPro" id="IPR006068">
    <property type="entry name" value="ATPase_P-typ_cation-transptr_C"/>
</dbReference>